<dbReference type="EMBL" id="JAPCXC010000123">
    <property type="protein sequence ID" value="KAJ1604685.1"/>
    <property type="molecule type" value="Genomic_DNA"/>
</dbReference>
<feature type="compositionally biased region" description="Low complexity" evidence="1">
    <location>
        <begin position="67"/>
        <end position="89"/>
    </location>
</feature>
<dbReference type="OrthoDB" id="340777at2759"/>
<gene>
    <name evidence="2" type="ORF">OJ253_3545</name>
</gene>
<evidence type="ECO:0000313" key="2">
    <source>
        <dbReference type="EMBL" id="KAJ1604685.1"/>
    </source>
</evidence>
<feature type="region of interest" description="Disordered" evidence="1">
    <location>
        <begin position="37"/>
        <end position="92"/>
    </location>
</feature>
<sequence>MSHLIKVDENTCPNKAGAEERKMKSALSWSLILNSGDSSTGGTSNKRRKRSVSRCKSRVQPCHNFGLSSTLGSSNHSNSSLPLSSATNSKAGRETMLKKRRDWMANFQINRIFFEEFPIYRREYRYPSNSRSTETPAKELGDLLEDSVREPLKLVPRRLDMEADSTVRRHPSLFEGKKVCLLADEEYLFHSRRQLILKLRWYGAKTLDYYSSRADYVVCSSTYSEVMGRLNHLSAKAGRQVDGLSSGLHTYGRNEGGHFENLRGVRIGQQIKLTELELLEFLGEELEIALEMMSVSESGRSLPAEVSEGLQSQKKLELQRPRSMWEFVGNKDCADELYNSLLHLRLQCEDQEVLSRQGVICDALGSDELQRSYQMDGFHDDVCGIFVLISPGNIGSQICAELVAFGCGYDIKVYRGSDVVEPIVKQWKKGHFFKLFEDSESPPVCTIMTDCSGIIKAGDILKIKNSYYSTAFFREEGGAAGHRRRVEKCVRPQGFRPKLNSAESPQEFRQVNKRQNPGVIVFILDEISEAAQFLLGHCSNSTRSFGCNRSYALCKLDGGSSVGQAVKVLRFSSLTKSAVACKLFTKFKSPALINILIGQFGPNIIKISQLMHWVHLLDSLDMGSILGCISLSYTPILFDSCLEMPLLMIQKCLLSQEETSMREEIWCFSSTGLIEDQAGAFETLLNVLHDFAASIIACLDPMEENSTEHGPRGPIPAKERASRYASGFEPLQFPMGESSASDGCSILAKFLRDLTEMDSKYQIENAPHLVFHSPGGAWQQTQSLQNQSLQIQQEHKATCEAYFTTLYSISLFNLTAILRQNIPNRILCSDRVINLVNDKLFKYSPVNTGYDKNLTNYYSNKRHELSSTWRFMEYLFKRHVDDSNSTVTWRSVCTDSSIPNLYHRSVVGPARHYDIVAYVPSRIPKLSIRIPDFLKGGQ</sequence>
<dbReference type="AlphaFoldDB" id="A0A9D5DE15"/>
<reference evidence="2" key="1">
    <citation type="submission" date="2022-10" db="EMBL/GenBank/DDBJ databases">
        <title>Adaptive evolution leads to modifications in subtelomeric GC content in a zoonotic Cryptosporidium species.</title>
        <authorList>
            <person name="Li J."/>
            <person name="Feng Y."/>
            <person name="Xiao L."/>
        </authorList>
    </citation>
    <scope>NUCLEOTIDE SEQUENCE</scope>
    <source>
        <strain evidence="2">33844</strain>
    </source>
</reference>
<proteinExistence type="predicted"/>
<evidence type="ECO:0000256" key="1">
    <source>
        <dbReference type="SAM" id="MobiDB-lite"/>
    </source>
</evidence>
<organism evidence="2">
    <name type="scientific">Cryptosporidium canis</name>
    <dbReference type="NCBI Taxonomy" id="195482"/>
    <lineage>
        <taxon>Eukaryota</taxon>
        <taxon>Sar</taxon>
        <taxon>Alveolata</taxon>
        <taxon>Apicomplexa</taxon>
        <taxon>Conoidasida</taxon>
        <taxon>Coccidia</taxon>
        <taxon>Eucoccidiorida</taxon>
        <taxon>Eimeriorina</taxon>
        <taxon>Cryptosporidiidae</taxon>
        <taxon>Cryptosporidium</taxon>
    </lineage>
</organism>
<name>A0A9D5DE15_9CRYT</name>
<accession>A0A9D5DE15</accession>
<protein>
    <submittedName>
        <fullName evidence="2">Uncharacterized protein</fullName>
    </submittedName>
</protein>
<comment type="caution">
    <text evidence="2">The sequence shown here is derived from an EMBL/GenBank/DDBJ whole genome shotgun (WGS) entry which is preliminary data.</text>
</comment>
<dbReference type="InterPro" id="IPR036420">
    <property type="entry name" value="BRCT_dom_sf"/>
</dbReference>
<feature type="compositionally biased region" description="Basic residues" evidence="1">
    <location>
        <begin position="45"/>
        <end position="57"/>
    </location>
</feature>
<dbReference type="Proteomes" id="UP001067231">
    <property type="component" value="Unassembled WGS sequence"/>
</dbReference>
<dbReference type="SUPFAM" id="SSF52113">
    <property type="entry name" value="BRCT domain"/>
    <property type="match status" value="1"/>
</dbReference>